<organism evidence="1 2">
    <name type="scientific">Thermus oshimai JL-2</name>
    <dbReference type="NCBI Taxonomy" id="751945"/>
    <lineage>
        <taxon>Bacteria</taxon>
        <taxon>Thermotogati</taxon>
        <taxon>Deinococcota</taxon>
        <taxon>Deinococci</taxon>
        <taxon>Thermales</taxon>
        <taxon>Thermaceae</taxon>
        <taxon>Thermus</taxon>
    </lineage>
</organism>
<dbReference type="PATRIC" id="fig|751945.3.peg.1299"/>
<dbReference type="OrthoDB" id="10020495at2"/>
<gene>
    <name evidence="1" type="ORF">Theos_1313</name>
</gene>
<protein>
    <submittedName>
        <fullName evidence="1">Uncharacterized protein</fullName>
    </submittedName>
</protein>
<reference evidence="1 2" key="1">
    <citation type="journal article" date="2013" name="Genome Announc.">
        <title>Whole Genome Sequencing of Thermus oshimai JL-2 and Thermus thermophilus JL-18, Incomplete Denitrifiers from the United States Great Basin.</title>
        <authorList>
            <person name="Murugapiran S.K."/>
            <person name="Huntemann M."/>
            <person name="Wei C.L."/>
            <person name="Han J."/>
            <person name="Detter J.C."/>
            <person name="Han C.S."/>
            <person name="Erkkila T.H."/>
            <person name="Teshima H."/>
            <person name="Chen A."/>
            <person name="Kyrpides N."/>
            <person name="Mavrommatis K."/>
            <person name="Markowitz V."/>
            <person name="Szeto E."/>
            <person name="Ivanova N."/>
            <person name="Pagani I."/>
            <person name="Lam J."/>
            <person name="McDonald A.I."/>
            <person name="Dodsworth J.A."/>
            <person name="Pati A."/>
            <person name="Goodwin L."/>
            <person name="Peters L."/>
            <person name="Pitluck S."/>
            <person name="Woyke T."/>
            <person name="Hedlund B.P."/>
        </authorList>
    </citation>
    <scope>NUCLEOTIDE SEQUENCE</scope>
    <source>
        <strain evidence="1 2">JL-2</strain>
    </source>
</reference>
<evidence type="ECO:0000313" key="1">
    <source>
        <dbReference type="EMBL" id="AFV76350.1"/>
    </source>
</evidence>
<dbReference type="KEGG" id="tos:Theos_1313"/>
<dbReference type="AlphaFoldDB" id="K7QZM5"/>
<dbReference type="HOGENOM" id="CLU_1019168_0_0_0"/>
<keyword evidence="2" id="KW-1185">Reference proteome</keyword>
<proteinExistence type="predicted"/>
<dbReference type="Proteomes" id="UP000000211">
    <property type="component" value="Chromosome"/>
</dbReference>
<dbReference type="EMBL" id="CP003249">
    <property type="protein sequence ID" value="AFV76350.1"/>
    <property type="molecule type" value="Genomic_DNA"/>
</dbReference>
<accession>K7QZM5</accession>
<sequence>MGEQKEWSLLIWRERKGLLGAAALEYPEPFALLGPYLAEAPKEAVERLSWFIMVGYSLRPLEALQHIPLEELASKRDFSEPPWVGILAWQALEKWRLEAWPQKLRFPLKWRPWAYPLIADAAVITPECPKDSLRGAFYIRWLTHLGFGQTTPSRPEPEPPIPWGFESEKDYLKRAKAFYCDYQAYLHEEGLDKARTWRTRQRDLLFLAWHEVEGLTEEEIAHRVEERIRTGHRTARYFFEGRRAEPLGEDLTGSLPELIHKAIVLTRKRLRIT</sequence>
<evidence type="ECO:0000313" key="2">
    <source>
        <dbReference type="Proteomes" id="UP000000211"/>
    </source>
</evidence>
<name>K7QZM5_THEOS</name>
<dbReference type="RefSeq" id="WP_016329537.1">
    <property type="nucleotide sequence ID" value="NC_019386.1"/>
</dbReference>